<dbReference type="STRING" id="1573173.A0A161X1R3"/>
<dbReference type="CDD" id="cd12148">
    <property type="entry name" value="fungal_TF_MHR"/>
    <property type="match status" value="1"/>
</dbReference>
<sequence length="785" mass="88241">MSFGFYVIHLNFRLTLFASYPHHRYLSKPYVKQVLWRSAAYSSRQLFVTATRNQTVVMSAVGRNRASSKSRLAPRKGRTNGRACVTCHRRKIRCDILMKGTPCSKCQANEISDCRIFEKKKTRSSSARTSDSPNIPLQPRVADDARHTTTPTASNAASPWINVAGDSGPQPNSTTDFTKQTHYATELATRNLADFLDREETRTQEILPSGRLYFIGTEFSNLNYLVRQRSHRPDQNVLHFGSHPLAPRMSSVPPEALELPTKALADDLVQAYFFHVNRGIPIVDEDHFMKKYNNIDTSSDTIRSRPLSLLLLNSILLVGAHVLSPQREDLKALKPVFFKRAKALFDCRFEQHRETYLQAALLLTWHCDDLEDVVSNSWYWVGSAARTAFGMGMHRDASPSSLNTMDKLLWTRLWWTLYQFDVLVAMAHGRPQAINLDDSDVPIIEEHHLKDTPKAETTFIVHHTRLCIIFSKAMRRRVALRSTAEDRVKATREADTALAELVTNLPDRLQLSQGEPDIWQSIFHLTYNNFLILLHRPSPCPVPEGTATEASTDLSICSDAAATISFIFESLRKRDMLSGLWLPSIHMLFTALVHTSTQMHSNNPIVAAKSKRHSESMIQTLHSLKSQWLYAQSLLNLFEPRRLRDHGHSQTNRQNDMGNDASTETEDAARQNGSARASLPPNLHRYDNINMAGSSSLTSRENQGRPLSSGPTYLAHTTPVQGLSRSQEGEYLGILTGDESQANQFYGADFVGDEMGLSDAENMGMLPLPSALEFLLAGAGNSFDF</sequence>
<accession>A0A161X1R3</accession>
<evidence type="ECO:0000256" key="3">
    <source>
        <dbReference type="ARBA" id="ARBA00023015"/>
    </source>
</evidence>
<protein>
    <submittedName>
        <fullName evidence="9">Fungal specific transcription factor domain-containing protein</fullName>
    </submittedName>
</protein>
<feature type="compositionally biased region" description="Polar residues" evidence="7">
    <location>
        <begin position="691"/>
        <end position="711"/>
    </location>
</feature>
<dbReference type="GO" id="GO:0006351">
    <property type="term" value="P:DNA-templated transcription"/>
    <property type="evidence" value="ECO:0007669"/>
    <property type="project" value="InterPro"/>
</dbReference>
<dbReference type="Gene3D" id="4.10.240.10">
    <property type="entry name" value="Zn(2)-C6 fungal-type DNA-binding domain"/>
    <property type="match status" value="1"/>
</dbReference>
<organism evidence="9 10">
    <name type="scientific">Colletotrichum incanum</name>
    <name type="common">Soybean anthracnose fungus</name>
    <dbReference type="NCBI Taxonomy" id="1573173"/>
    <lineage>
        <taxon>Eukaryota</taxon>
        <taxon>Fungi</taxon>
        <taxon>Dikarya</taxon>
        <taxon>Ascomycota</taxon>
        <taxon>Pezizomycotina</taxon>
        <taxon>Sordariomycetes</taxon>
        <taxon>Hypocreomycetidae</taxon>
        <taxon>Glomerellales</taxon>
        <taxon>Glomerellaceae</taxon>
        <taxon>Colletotrichum</taxon>
        <taxon>Colletotrichum spaethianum species complex</taxon>
    </lineage>
</organism>
<dbReference type="InterPro" id="IPR007219">
    <property type="entry name" value="XnlR_reg_dom"/>
</dbReference>
<gene>
    <name evidence="9" type="ORF">CI238_01425</name>
</gene>
<feature type="domain" description="Zn(2)-C6 fungal-type" evidence="8">
    <location>
        <begin position="83"/>
        <end position="116"/>
    </location>
</feature>
<dbReference type="EMBL" id="LFIW01000219">
    <property type="protein sequence ID" value="KZL87596.1"/>
    <property type="molecule type" value="Genomic_DNA"/>
</dbReference>
<dbReference type="InterPro" id="IPR052073">
    <property type="entry name" value="Amide_Lactam_Regulators"/>
</dbReference>
<keyword evidence="6" id="KW-0539">Nucleus</keyword>
<evidence type="ECO:0000256" key="7">
    <source>
        <dbReference type="SAM" id="MobiDB-lite"/>
    </source>
</evidence>
<keyword evidence="4" id="KW-0238">DNA-binding</keyword>
<dbReference type="GO" id="GO:0000981">
    <property type="term" value="F:DNA-binding transcription factor activity, RNA polymerase II-specific"/>
    <property type="evidence" value="ECO:0007669"/>
    <property type="project" value="InterPro"/>
</dbReference>
<dbReference type="Pfam" id="PF04082">
    <property type="entry name" value="Fungal_trans"/>
    <property type="match status" value="1"/>
</dbReference>
<keyword evidence="5" id="KW-0804">Transcription</keyword>
<dbReference type="PROSITE" id="PS50048">
    <property type="entry name" value="ZN2_CY6_FUNGAL_2"/>
    <property type="match status" value="1"/>
</dbReference>
<dbReference type="PROSITE" id="PS00463">
    <property type="entry name" value="ZN2_CY6_FUNGAL_1"/>
    <property type="match status" value="1"/>
</dbReference>
<dbReference type="AlphaFoldDB" id="A0A161X1R3"/>
<dbReference type="Pfam" id="PF00172">
    <property type="entry name" value="Zn_clus"/>
    <property type="match status" value="1"/>
</dbReference>
<dbReference type="PANTHER" id="PTHR47171:SF4">
    <property type="entry name" value="ACETAMIDASE REGULATORY PROTEIN"/>
    <property type="match status" value="1"/>
</dbReference>
<dbReference type="SMART" id="SM00066">
    <property type="entry name" value="GAL4"/>
    <property type="match status" value="1"/>
</dbReference>
<dbReference type="SUPFAM" id="SSF57701">
    <property type="entry name" value="Zn2/Cys6 DNA-binding domain"/>
    <property type="match status" value="1"/>
</dbReference>
<dbReference type="Proteomes" id="UP000076584">
    <property type="component" value="Unassembled WGS sequence"/>
</dbReference>
<proteinExistence type="predicted"/>
<evidence type="ECO:0000259" key="8">
    <source>
        <dbReference type="PROSITE" id="PS50048"/>
    </source>
</evidence>
<dbReference type="GO" id="GO:0003677">
    <property type="term" value="F:DNA binding"/>
    <property type="evidence" value="ECO:0007669"/>
    <property type="project" value="UniProtKB-KW"/>
</dbReference>
<keyword evidence="2" id="KW-0862">Zinc</keyword>
<dbReference type="InterPro" id="IPR036864">
    <property type="entry name" value="Zn2-C6_fun-type_DNA-bd_sf"/>
</dbReference>
<name>A0A161X1R3_COLIC</name>
<keyword evidence="3" id="KW-0805">Transcription regulation</keyword>
<dbReference type="GO" id="GO:0008270">
    <property type="term" value="F:zinc ion binding"/>
    <property type="evidence" value="ECO:0007669"/>
    <property type="project" value="InterPro"/>
</dbReference>
<feature type="region of interest" description="Disordered" evidence="7">
    <location>
        <begin position="646"/>
        <end position="722"/>
    </location>
</feature>
<keyword evidence="10" id="KW-1185">Reference proteome</keyword>
<evidence type="ECO:0000256" key="1">
    <source>
        <dbReference type="ARBA" id="ARBA00022723"/>
    </source>
</evidence>
<dbReference type="PANTHER" id="PTHR47171">
    <property type="entry name" value="FARA-RELATED"/>
    <property type="match status" value="1"/>
</dbReference>
<comment type="caution">
    <text evidence="9">The sequence shown here is derived from an EMBL/GenBank/DDBJ whole genome shotgun (WGS) entry which is preliminary data.</text>
</comment>
<evidence type="ECO:0000313" key="9">
    <source>
        <dbReference type="EMBL" id="KZL87596.1"/>
    </source>
</evidence>
<evidence type="ECO:0000313" key="10">
    <source>
        <dbReference type="Proteomes" id="UP000076584"/>
    </source>
</evidence>
<dbReference type="InterPro" id="IPR001138">
    <property type="entry name" value="Zn2Cys6_DnaBD"/>
</dbReference>
<evidence type="ECO:0000256" key="5">
    <source>
        <dbReference type="ARBA" id="ARBA00023163"/>
    </source>
</evidence>
<dbReference type="CDD" id="cd00067">
    <property type="entry name" value="GAL4"/>
    <property type="match status" value="1"/>
</dbReference>
<reference evidence="9 10" key="1">
    <citation type="submission" date="2015-06" db="EMBL/GenBank/DDBJ databases">
        <title>Survival trade-offs in plant roots during colonization by closely related pathogenic and mutualistic fungi.</title>
        <authorList>
            <person name="Hacquard S."/>
            <person name="Kracher B."/>
            <person name="Hiruma K."/>
            <person name="Weinman A."/>
            <person name="Muench P."/>
            <person name="Garrido Oter R."/>
            <person name="Ver Loren van Themaat E."/>
            <person name="Dallerey J.-F."/>
            <person name="Damm U."/>
            <person name="Henrissat B."/>
            <person name="Lespinet O."/>
            <person name="Thon M."/>
            <person name="Kemen E."/>
            <person name="McHardy A.C."/>
            <person name="Schulze-Lefert P."/>
            <person name="O'Connell R.J."/>
        </authorList>
    </citation>
    <scope>NUCLEOTIDE SEQUENCE [LARGE SCALE GENOMIC DNA]</scope>
    <source>
        <strain evidence="9 10">MAFF 238704</strain>
    </source>
</reference>
<evidence type="ECO:0000256" key="6">
    <source>
        <dbReference type="ARBA" id="ARBA00023242"/>
    </source>
</evidence>
<feature type="compositionally biased region" description="Polar residues" evidence="7">
    <location>
        <begin position="649"/>
        <end position="662"/>
    </location>
</feature>
<feature type="region of interest" description="Disordered" evidence="7">
    <location>
        <begin position="122"/>
        <end position="173"/>
    </location>
</feature>
<feature type="compositionally biased region" description="Low complexity" evidence="7">
    <location>
        <begin position="148"/>
        <end position="159"/>
    </location>
</feature>
<keyword evidence="1" id="KW-0479">Metal-binding</keyword>
<evidence type="ECO:0000256" key="4">
    <source>
        <dbReference type="ARBA" id="ARBA00023125"/>
    </source>
</evidence>
<dbReference type="SMART" id="SM00906">
    <property type="entry name" value="Fungal_trans"/>
    <property type="match status" value="1"/>
</dbReference>
<evidence type="ECO:0000256" key="2">
    <source>
        <dbReference type="ARBA" id="ARBA00022833"/>
    </source>
</evidence>